<evidence type="ECO:0000256" key="5">
    <source>
        <dbReference type="ARBA" id="ARBA00022989"/>
    </source>
</evidence>
<evidence type="ECO:0000313" key="9">
    <source>
        <dbReference type="EMBL" id="MBB6510774.1"/>
    </source>
</evidence>
<dbReference type="PANTHER" id="PTHR30386:SF26">
    <property type="entry name" value="TRANSPORT PROTEIN COMB"/>
    <property type="match status" value="1"/>
</dbReference>
<evidence type="ECO:0000256" key="2">
    <source>
        <dbReference type="ARBA" id="ARBA00009477"/>
    </source>
</evidence>
<keyword evidence="6 7" id="KW-0472">Membrane</keyword>
<sequence length="399" mass="43950">MAEISSDKASDYGWAFGDEDDVQLSKAKTVILLAMILLTIATVWAYFAMLEEVSTGAGRVVPIRREQVIQSLEGGIVSELYVRENQIVETGQLLAQLDPTITESDVGESSAKYRASLAAAARLTAEINRTALTFPTELNAYPDLIRSETQQFEARTTSLEQSLEWMQQAIVLAKRELEMSESLAKIGAASNVEIIRLKRELVDLEMKKVDIAAKQNLSAREELAKANSDITSLSSTIKGRSDSLQRLTHRSPVRGIVKNIEVSTIGGVVPPNGKLMDIIPLDDELLIEARISPRDIAFIHPDQRASVKISAYDYAVYGGLEGRVTAISPDTMRDEVDPNTFYYRVFVQTTTDALVTAQGTRLPIVPGMVATVDVNTGSKSVLDYLIKPFNKAREALRER</sequence>
<dbReference type="SUPFAM" id="SSF111369">
    <property type="entry name" value="HlyD-like secretion proteins"/>
    <property type="match status" value="1"/>
</dbReference>
<dbReference type="Pfam" id="PF26002">
    <property type="entry name" value="Beta-barrel_AprE"/>
    <property type="match status" value="1"/>
</dbReference>
<proteinExistence type="inferred from homology"/>
<dbReference type="Gene3D" id="2.40.50.100">
    <property type="match status" value="1"/>
</dbReference>
<protein>
    <submittedName>
        <fullName evidence="9">Adhesin transport system membrane fusion protein</fullName>
    </submittedName>
</protein>
<evidence type="ECO:0000256" key="7">
    <source>
        <dbReference type="SAM" id="Phobius"/>
    </source>
</evidence>
<evidence type="ECO:0000256" key="4">
    <source>
        <dbReference type="ARBA" id="ARBA00022692"/>
    </source>
</evidence>
<dbReference type="PROSITE" id="PS00543">
    <property type="entry name" value="HLYD_FAMILY"/>
    <property type="match status" value="1"/>
</dbReference>
<evidence type="ECO:0000256" key="3">
    <source>
        <dbReference type="ARBA" id="ARBA00022448"/>
    </source>
</evidence>
<dbReference type="EMBL" id="JACHBU010000011">
    <property type="protein sequence ID" value="MBB6510774.1"/>
    <property type="molecule type" value="Genomic_DNA"/>
</dbReference>
<gene>
    <name evidence="9" type="ORF">F4695_004166</name>
</gene>
<evidence type="ECO:0000259" key="8">
    <source>
        <dbReference type="Pfam" id="PF26002"/>
    </source>
</evidence>
<dbReference type="AlphaFoldDB" id="A0A7X0JPJ6"/>
<dbReference type="InterPro" id="IPR006144">
    <property type="entry name" value="Secretion_HlyD_CS"/>
</dbReference>
<dbReference type="InterPro" id="IPR050739">
    <property type="entry name" value="MFP"/>
</dbReference>
<comment type="caution">
    <text evidence="9">The sequence shown here is derived from an EMBL/GenBank/DDBJ whole genome shotgun (WGS) entry which is preliminary data.</text>
</comment>
<dbReference type="Proteomes" id="UP000585437">
    <property type="component" value="Unassembled WGS sequence"/>
</dbReference>
<feature type="transmembrane region" description="Helical" evidence="7">
    <location>
        <begin position="30"/>
        <end position="49"/>
    </location>
</feature>
<evidence type="ECO:0000256" key="1">
    <source>
        <dbReference type="ARBA" id="ARBA00004167"/>
    </source>
</evidence>
<accession>A0A7X0JPJ6</accession>
<dbReference type="InterPro" id="IPR058982">
    <property type="entry name" value="Beta-barrel_AprE"/>
</dbReference>
<feature type="domain" description="AprE-like beta-barrel" evidence="8">
    <location>
        <begin position="285"/>
        <end position="377"/>
    </location>
</feature>
<dbReference type="PANTHER" id="PTHR30386">
    <property type="entry name" value="MEMBRANE FUSION SUBUNIT OF EMRAB-TOLC MULTIDRUG EFFLUX PUMP"/>
    <property type="match status" value="1"/>
</dbReference>
<dbReference type="Gene3D" id="2.40.30.170">
    <property type="match status" value="1"/>
</dbReference>
<comment type="similarity">
    <text evidence="2">Belongs to the membrane fusion protein (MFP) (TC 8.A.1) family.</text>
</comment>
<keyword evidence="5 7" id="KW-1133">Transmembrane helix</keyword>
<dbReference type="GO" id="GO:0016020">
    <property type="term" value="C:membrane"/>
    <property type="evidence" value="ECO:0007669"/>
    <property type="project" value="UniProtKB-SubCell"/>
</dbReference>
<keyword evidence="3" id="KW-0813">Transport</keyword>
<name>A0A7X0JPJ6_9HYPH</name>
<comment type="subcellular location">
    <subcellularLocation>
        <location evidence="1">Membrane</location>
        <topology evidence="1">Single-pass membrane protein</topology>
    </subcellularLocation>
</comment>
<evidence type="ECO:0000313" key="10">
    <source>
        <dbReference type="Proteomes" id="UP000585437"/>
    </source>
</evidence>
<reference evidence="9 10" key="1">
    <citation type="submission" date="2020-08" db="EMBL/GenBank/DDBJ databases">
        <title>The Agave Microbiome: Exploring the role of microbial communities in plant adaptations to desert environments.</title>
        <authorList>
            <person name="Partida-Martinez L.P."/>
        </authorList>
    </citation>
    <scope>NUCLEOTIDE SEQUENCE [LARGE SCALE GENOMIC DNA]</scope>
    <source>
        <strain evidence="9 10">AS3.12</strain>
    </source>
</reference>
<keyword evidence="10" id="KW-1185">Reference proteome</keyword>
<dbReference type="GO" id="GO:0009306">
    <property type="term" value="P:protein secretion"/>
    <property type="evidence" value="ECO:0007669"/>
    <property type="project" value="InterPro"/>
</dbReference>
<dbReference type="PRINTS" id="PR01490">
    <property type="entry name" value="RTXTOXIND"/>
</dbReference>
<keyword evidence="4 7" id="KW-0812">Transmembrane</keyword>
<organism evidence="9 10">
    <name type="scientific">Rhizobium soli</name>
    <dbReference type="NCBI Taxonomy" id="424798"/>
    <lineage>
        <taxon>Bacteria</taxon>
        <taxon>Pseudomonadati</taxon>
        <taxon>Pseudomonadota</taxon>
        <taxon>Alphaproteobacteria</taxon>
        <taxon>Hyphomicrobiales</taxon>
        <taxon>Rhizobiaceae</taxon>
        <taxon>Rhizobium/Agrobacterium group</taxon>
        <taxon>Rhizobium</taxon>
    </lineage>
</organism>
<dbReference type="RefSeq" id="WP_184655866.1">
    <property type="nucleotide sequence ID" value="NZ_JACHBU010000011.1"/>
</dbReference>
<evidence type="ECO:0000256" key="6">
    <source>
        <dbReference type="ARBA" id="ARBA00023136"/>
    </source>
</evidence>